<accession>D8UL12</accession>
<dbReference type="RefSeq" id="XP_002959348.1">
    <property type="nucleotide sequence ID" value="XM_002959302.1"/>
</dbReference>
<evidence type="ECO:0000256" key="1">
    <source>
        <dbReference type="SAM" id="Phobius"/>
    </source>
</evidence>
<organism evidence="3">
    <name type="scientific">Volvox carteri f. nagariensis</name>
    <dbReference type="NCBI Taxonomy" id="3068"/>
    <lineage>
        <taxon>Eukaryota</taxon>
        <taxon>Viridiplantae</taxon>
        <taxon>Chlorophyta</taxon>
        <taxon>core chlorophytes</taxon>
        <taxon>Chlorophyceae</taxon>
        <taxon>CS clade</taxon>
        <taxon>Chlamydomonadales</taxon>
        <taxon>Volvocaceae</taxon>
        <taxon>Volvox</taxon>
    </lineage>
</organism>
<name>D8UL12_VOLCA</name>
<gene>
    <name evidence="2" type="ORF">VOLCADRAFT_108569</name>
</gene>
<keyword evidence="1" id="KW-0812">Transmembrane</keyword>
<evidence type="ECO:0000313" key="3">
    <source>
        <dbReference type="Proteomes" id="UP000001058"/>
    </source>
</evidence>
<proteinExistence type="predicted"/>
<dbReference type="KEGG" id="vcn:VOLCADRAFT_108569"/>
<dbReference type="OrthoDB" id="562395at2759"/>
<keyword evidence="3" id="KW-1185">Reference proteome</keyword>
<feature type="transmembrane region" description="Helical" evidence="1">
    <location>
        <begin position="111"/>
        <end position="132"/>
    </location>
</feature>
<protein>
    <submittedName>
        <fullName evidence="2">Uncharacterized protein</fullName>
    </submittedName>
</protein>
<evidence type="ECO:0000313" key="2">
    <source>
        <dbReference type="EMBL" id="EFJ39584.1"/>
    </source>
</evidence>
<dbReference type="GeneID" id="9626401"/>
<dbReference type="EMBL" id="GL378478">
    <property type="protein sequence ID" value="EFJ39584.1"/>
    <property type="molecule type" value="Genomic_DNA"/>
</dbReference>
<dbReference type="InParanoid" id="D8UL12"/>
<dbReference type="AlphaFoldDB" id="D8UL12"/>
<reference evidence="2 3" key="1">
    <citation type="journal article" date="2010" name="Science">
        <title>Genomic analysis of organismal complexity in the multicellular green alga Volvox carteri.</title>
        <authorList>
            <person name="Prochnik S.E."/>
            <person name="Umen J."/>
            <person name="Nedelcu A.M."/>
            <person name="Hallmann A."/>
            <person name="Miller S.M."/>
            <person name="Nishii I."/>
            <person name="Ferris P."/>
            <person name="Kuo A."/>
            <person name="Mitros T."/>
            <person name="Fritz-Laylin L.K."/>
            <person name="Hellsten U."/>
            <person name="Chapman J."/>
            <person name="Simakov O."/>
            <person name="Rensing S.A."/>
            <person name="Terry A."/>
            <person name="Pangilinan J."/>
            <person name="Kapitonov V."/>
            <person name="Jurka J."/>
            <person name="Salamov A."/>
            <person name="Shapiro H."/>
            <person name="Schmutz J."/>
            <person name="Grimwood J."/>
            <person name="Lindquist E."/>
            <person name="Lucas S."/>
            <person name="Grigoriev I.V."/>
            <person name="Schmitt R."/>
            <person name="Kirk D."/>
            <person name="Rokhsar D.S."/>
        </authorList>
    </citation>
    <scope>NUCLEOTIDE SEQUENCE [LARGE SCALE GENOMIC DNA]</scope>
    <source>
        <strain evidence="3">f. Nagariensis / Eve</strain>
    </source>
</reference>
<keyword evidence="1" id="KW-1133">Transmembrane helix</keyword>
<keyword evidence="1" id="KW-0472">Membrane</keyword>
<dbReference type="Proteomes" id="UP000001058">
    <property type="component" value="Unassembled WGS sequence"/>
</dbReference>
<sequence length="169" mass="18456">MTTIREALAAVRGETEATVAPILQALQAEGFDVDAEAGDAFCLLDVSYLRSHLNLRQLTALKAAIKTVRPIVIVAPLHVGRQTTLCTLSGDRVYDVRARCIVVMFDDLMLLMLYSALMLAPATLLQVSLLCLTWEGGNRFCGLGVPFHLGVETYGVIDFLDRKLRFGAS</sequence>